<organism evidence="2 3">
    <name type="scientific">Synaphobranchus kaupii</name>
    <name type="common">Kaup's arrowtooth eel</name>
    <dbReference type="NCBI Taxonomy" id="118154"/>
    <lineage>
        <taxon>Eukaryota</taxon>
        <taxon>Metazoa</taxon>
        <taxon>Chordata</taxon>
        <taxon>Craniata</taxon>
        <taxon>Vertebrata</taxon>
        <taxon>Euteleostomi</taxon>
        <taxon>Actinopterygii</taxon>
        <taxon>Neopterygii</taxon>
        <taxon>Teleostei</taxon>
        <taxon>Anguilliformes</taxon>
        <taxon>Synaphobranchidae</taxon>
        <taxon>Synaphobranchus</taxon>
    </lineage>
</organism>
<gene>
    <name evidence="2" type="ORF">SKAU_G00394770</name>
</gene>
<feature type="compositionally biased region" description="Pro residues" evidence="1">
    <location>
        <begin position="123"/>
        <end position="135"/>
    </location>
</feature>
<reference evidence="2" key="1">
    <citation type="journal article" date="2023" name="Science">
        <title>Genome structures resolve the early diversification of teleost fishes.</title>
        <authorList>
            <person name="Parey E."/>
            <person name="Louis A."/>
            <person name="Montfort J."/>
            <person name="Bouchez O."/>
            <person name="Roques C."/>
            <person name="Iampietro C."/>
            <person name="Lluch J."/>
            <person name="Castinel A."/>
            <person name="Donnadieu C."/>
            <person name="Desvignes T."/>
            <person name="Floi Bucao C."/>
            <person name="Jouanno E."/>
            <person name="Wen M."/>
            <person name="Mejri S."/>
            <person name="Dirks R."/>
            <person name="Jansen H."/>
            <person name="Henkel C."/>
            <person name="Chen W.J."/>
            <person name="Zahm M."/>
            <person name="Cabau C."/>
            <person name="Klopp C."/>
            <person name="Thompson A.W."/>
            <person name="Robinson-Rechavi M."/>
            <person name="Braasch I."/>
            <person name="Lecointre G."/>
            <person name="Bobe J."/>
            <person name="Postlethwait J.H."/>
            <person name="Berthelot C."/>
            <person name="Roest Crollius H."/>
            <person name="Guiguen Y."/>
        </authorList>
    </citation>
    <scope>NUCLEOTIDE SEQUENCE</scope>
    <source>
        <strain evidence="2">WJC10195</strain>
    </source>
</reference>
<comment type="caution">
    <text evidence="2">The sequence shown here is derived from an EMBL/GenBank/DDBJ whole genome shotgun (WGS) entry which is preliminary data.</text>
</comment>
<evidence type="ECO:0000313" key="2">
    <source>
        <dbReference type="EMBL" id="KAJ8336134.1"/>
    </source>
</evidence>
<evidence type="ECO:0000256" key="1">
    <source>
        <dbReference type="SAM" id="MobiDB-lite"/>
    </source>
</evidence>
<proteinExistence type="predicted"/>
<keyword evidence="3" id="KW-1185">Reference proteome</keyword>
<evidence type="ECO:0000313" key="3">
    <source>
        <dbReference type="Proteomes" id="UP001152622"/>
    </source>
</evidence>
<dbReference type="EMBL" id="JAINUF010000020">
    <property type="protein sequence ID" value="KAJ8336134.1"/>
    <property type="molecule type" value="Genomic_DNA"/>
</dbReference>
<sequence length="196" mass="21543">MFSDFFCDGFAAHRSWRATPLEVQDENPPTGVFRRPRQSVRQEVSPQGLSGVWLHLDIKRVGKARETDVGVKRAVLSQTPLQGDVRFTRARIFSNGPWKEEANFNSHRIASTSHSLHKDGYLRPPPPPLSAPRGPPAHTRGHRTGGAALFYRAVHRRRDARLTTGALHAIAVGGGIGFDTAAKGHIAAREGNTFAE</sequence>
<name>A0A9Q1IDZ1_SYNKA</name>
<dbReference type="Proteomes" id="UP001152622">
    <property type="component" value="Chromosome 20"/>
</dbReference>
<dbReference type="AlphaFoldDB" id="A0A9Q1IDZ1"/>
<accession>A0A9Q1IDZ1</accession>
<feature type="region of interest" description="Disordered" evidence="1">
    <location>
        <begin position="122"/>
        <end position="143"/>
    </location>
</feature>
<protein>
    <submittedName>
        <fullName evidence="2">Uncharacterized protein</fullName>
    </submittedName>
</protein>